<dbReference type="GO" id="GO:0005829">
    <property type="term" value="C:cytosol"/>
    <property type="evidence" value="ECO:0007669"/>
    <property type="project" value="TreeGrafter"/>
</dbReference>
<evidence type="ECO:0000313" key="11">
    <source>
        <dbReference type="EMBL" id="SJZ42383.1"/>
    </source>
</evidence>
<dbReference type="GO" id="GO:0008270">
    <property type="term" value="F:zinc ion binding"/>
    <property type="evidence" value="ECO:0007669"/>
    <property type="project" value="UniProtKB-UniRule"/>
</dbReference>
<evidence type="ECO:0000256" key="8">
    <source>
        <dbReference type="ARBA" id="ARBA00049213"/>
    </source>
</evidence>
<feature type="binding site" evidence="9">
    <location>
        <position position="18"/>
    </location>
    <ligand>
        <name>substrate</name>
    </ligand>
</feature>
<dbReference type="GO" id="GO:0043103">
    <property type="term" value="P:hypoxanthine salvage"/>
    <property type="evidence" value="ECO:0007669"/>
    <property type="project" value="TreeGrafter"/>
</dbReference>
<dbReference type="OrthoDB" id="9779574at2"/>
<reference evidence="12" key="1">
    <citation type="submission" date="2017-02" db="EMBL/GenBank/DDBJ databases">
        <authorList>
            <person name="Varghese N."/>
            <person name="Submissions S."/>
        </authorList>
    </citation>
    <scope>NUCLEOTIDE SEQUENCE [LARGE SCALE GENOMIC DNA]</scope>
    <source>
        <strain evidence="12">ATCC BAA-73</strain>
    </source>
</reference>
<protein>
    <recommendedName>
        <fullName evidence="1 9">Adenosine deaminase</fullName>
        <ecNumber evidence="1 9">3.5.4.4</ecNumber>
    </recommendedName>
    <alternativeName>
        <fullName evidence="6 9">Adenosine aminohydrolase</fullName>
    </alternativeName>
</protein>
<dbReference type="InterPro" id="IPR028893">
    <property type="entry name" value="A_deaminase"/>
</dbReference>
<keyword evidence="5 9" id="KW-0546">Nucleotide metabolism</keyword>
<dbReference type="CDD" id="cd01320">
    <property type="entry name" value="ADA"/>
    <property type="match status" value="1"/>
</dbReference>
<dbReference type="HAMAP" id="MF_00540">
    <property type="entry name" value="A_deaminase"/>
    <property type="match status" value="1"/>
</dbReference>
<gene>
    <name evidence="9" type="primary">add</name>
    <name evidence="11" type="ORF">SAMN02745118_00799</name>
</gene>
<dbReference type="SUPFAM" id="SSF51556">
    <property type="entry name" value="Metallo-dependent hydrolases"/>
    <property type="match status" value="1"/>
</dbReference>
<dbReference type="Proteomes" id="UP000190625">
    <property type="component" value="Unassembled WGS sequence"/>
</dbReference>
<evidence type="ECO:0000256" key="4">
    <source>
        <dbReference type="ARBA" id="ARBA00022833"/>
    </source>
</evidence>
<comment type="caution">
    <text evidence="9">Lacks conserved residue(s) required for the propagation of feature annotation.</text>
</comment>
<dbReference type="Pfam" id="PF00962">
    <property type="entry name" value="A_deaminase"/>
    <property type="match status" value="1"/>
</dbReference>
<evidence type="ECO:0000259" key="10">
    <source>
        <dbReference type="Pfam" id="PF00962"/>
    </source>
</evidence>
<dbReference type="AlphaFoldDB" id="A0A1T4KJ47"/>
<dbReference type="GO" id="GO:0009168">
    <property type="term" value="P:purine ribonucleoside monophosphate biosynthetic process"/>
    <property type="evidence" value="ECO:0007669"/>
    <property type="project" value="UniProtKB-UniRule"/>
</dbReference>
<sequence length="344" mass="38826">MEDLIRELPKVELHLHLDGSLRVETAIEIAQEFGIELPTVNKEELEDYLQVSDDCDSLAEYLKKFEFALKIMQSKEALIRIAYELVEDAAQENIKYLEVRFAPLLLTESLSKEEVVEAVLTGLQRAEDDYDLEVNLILCCMRHQDPSKSVEVTELAINYLDAGVVGIDLAGDEANFPPEEHEQAFQLAKGAGLHRTVHAGEAAGADSVRKAIDYLSAERIGHGVRINEDQETVEIVQEQQISLEVCPTSNLHTNVIPNLEEHPIKDYYELGILVTVNTDNRTVSNLTLSEEYIALYNSLDFELSDIEEVILNGVKAAFISEEKKETLINEFKTEFKRIEAKYKS</sequence>
<feature type="active site" description="Proton donor" evidence="9">
    <location>
        <position position="201"/>
    </location>
</feature>
<evidence type="ECO:0000256" key="5">
    <source>
        <dbReference type="ARBA" id="ARBA00023080"/>
    </source>
</evidence>
<accession>A0A1T4KJ47</accession>
<dbReference type="InterPro" id="IPR006330">
    <property type="entry name" value="Ado/ade_deaminase"/>
</dbReference>
<dbReference type="EC" id="3.5.4.4" evidence="1 9"/>
<keyword evidence="3 9" id="KW-0378">Hydrolase</keyword>
<feature type="binding site" evidence="9">
    <location>
        <position position="279"/>
    </location>
    <ligand>
        <name>Zn(2+)</name>
        <dbReference type="ChEBI" id="CHEBI:29105"/>
        <note>catalytic</note>
    </ligand>
</feature>
<comment type="similarity">
    <text evidence="9">Belongs to the metallo-dependent hydrolases superfamily. Adenosine and AMP deaminases family. Adenosine deaminase subfamily.</text>
</comment>
<feature type="binding site" evidence="9">
    <location>
        <position position="16"/>
    </location>
    <ligand>
        <name>Zn(2+)</name>
        <dbReference type="ChEBI" id="CHEBI:29105"/>
        <note>catalytic</note>
    </ligand>
</feature>
<dbReference type="EMBL" id="FUWM01000006">
    <property type="protein sequence ID" value="SJZ42383.1"/>
    <property type="molecule type" value="Genomic_DNA"/>
</dbReference>
<feature type="binding site" evidence="9">
    <location>
        <position position="14"/>
    </location>
    <ligand>
        <name>Zn(2+)</name>
        <dbReference type="ChEBI" id="CHEBI:29105"/>
        <note>catalytic</note>
    </ligand>
</feature>
<dbReference type="STRING" id="142842.SAMN02745118_00799"/>
<keyword evidence="4 9" id="KW-0862">Zinc</keyword>
<comment type="catalytic activity">
    <reaction evidence="8">
        <text>2'-deoxyadenosine + H2O + H(+) = 2'-deoxyinosine + NH4(+)</text>
        <dbReference type="Rhea" id="RHEA:28190"/>
        <dbReference type="ChEBI" id="CHEBI:15377"/>
        <dbReference type="ChEBI" id="CHEBI:15378"/>
        <dbReference type="ChEBI" id="CHEBI:17256"/>
        <dbReference type="ChEBI" id="CHEBI:28938"/>
        <dbReference type="ChEBI" id="CHEBI:28997"/>
        <dbReference type="EC" id="3.5.4.4"/>
    </reaction>
    <physiologicalReaction direction="left-to-right" evidence="8">
        <dbReference type="Rhea" id="RHEA:28191"/>
    </physiologicalReaction>
</comment>
<keyword evidence="12" id="KW-1185">Reference proteome</keyword>
<comment type="catalytic activity">
    <reaction evidence="7">
        <text>adenosine + H2O + H(+) = inosine + NH4(+)</text>
        <dbReference type="Rhea" id="RHEA:24408"/>
        <dbReference type="ChEBI" id="CHEBI:15377"/>
        <dbReference type="ChEBI" id="CHEBI:15378"/>
        <dbReference type="ChEBI" id="CHEBI:16335"/>
        <dbReference type="ChEBI" id="CHEBI:17596"/>
        <dbReference type="ChEBI" id="CHEBI:28938"/>
        <dbReference type="EC" id="3.5.4.4"/>
    </reaction>
    <physiologicalReaction direction="left-to-right" evidence="7">
        <dbReference type="Rhea" id="RHEA:24409"/>
    </physiologicalReaction>
</comment>
<dbReference type="GO" id="GO:0006154">
    <property type="term" value="P:adenosine catabolic process"/>
    <property type="evidence" value="ECO:0007669"/>
    <property type="project" value="TreeGrafter"/>
</dbReference>
<feature type="site" description="Important for catalytic activity" evidence="9">
    <location>
        <position position="222"/>
    </location>
</feature>
<comment type="function">
    <text evidence="9">Catalyzes the hydrolytic deamination of adenosine and 2-deoxyadenosine.</text>
</comment>
<dbReference type="PANTHER" id="PTHR11409:SF43">
    <property type="entry name" value="ADENOSINE DEAMINASE"/>
    <property type="match status" value="1"/>
</dbReference>
<evidence type="ECO:0000256" key="6">
    <source>
        <dbReference type="ARBA" id="ARBA00031852"/>
    </source>
</evidence>
<evidence type="ECO:0000256" key="3">
    <source>
        <dbReference type="ARBA" id="ARBA00022801"/>
    </source>
</evidence>
<dbReference type="GO" id="GO:0009117">
    <property type="term" value="P:nucleotide metabolic process"/>
    <property type="evidence" value="ECO:0007669"/>
    <property type="project" value="UniProtKB-KW"/>
</dbReference>
<evidence type="ECO:0000256" key="2">
    <source>
        <dbReference type="ARBA" id="ARBA00022723"/>
    </source>
</evidence>
<proteinExistence type="inferred from homology"/>
<feature type="binding site" evidence="9">
    <location>
        <position position="16"/>
    </location>
    <ligand>
        <name>substrate</name>
    </ligand>
</feature>
<evidence type="ECO:0000256" key="1">
    <source>
        <dbReference type="ARBA" id="ARBA00012784"/>
    </source>
</evidence>
<dbReference type="GO" id="GO:0046103">
    <property type="term" value="P:inosine biosynthetic process"/>
    <property type="evidence" value="ECO:0007669"/>
    <property type="project" value="TreeGrafter"/>
</dbReference>
<dbReference type="NCBIfam" id="TIGR01430">
    <property type="entry name" value="aden_deam"/>
    <property type="match status" value="1"/>
</dbReference>
<feature type="binding site" evidence="9">
    <location>
        <position position="198"/>
    </location>
    <ligand>
        <name>Zn(2+)</name>
        <dbReference type="ChEBI" id="CHEBI:29105"/>
        <note>catalytic</note>
    </ligand>
</feature>
<comment type="cofactor">
    <cofactor evidence="9">
        <name>Zn(2+)</name>
        <dbReference type="ChEBI" id="CHEBI:29105"/>
    </cofactor>
    <text evidence="9">Binds 1 zinc ion per subunit.</text>
</comment>
<evidence type="ECO:0000256" key="7">
    <source>
        <dbReference type="ARBA" id="ARBA00047989"/>
    </source>
</evidence>
<name>A0A1T4KJ47_9FIRM</name>
<dbReference type="Gene3D" id="3.20.20.140">
    <property type="entry name" value="Metal-dependent hydrolases"/>
    <property type="match status" value="1"/>
</dbReference>
<evidence type="ECO:0000256" key="9">
    <source>
        <dbReference type="HAMAP-Rule" id="MF_00540"/>
    </source>
</evidence>
<dbReference type="PANTHER" id="PTHR11409">
    <property type="entry name" value="ADENOSINE DEAMINASE"/>
    <property type="match status" value="1"/>
</dbReference>
<dbReference type="GO" id="GO:0046936">
    <property type="term" value="F:2'-deoxyadenosine deaminase activity"/>
    <property type="evidence" value="ECO:0007669"/>
    <property type="project" value="RHEA"/>
</dbReference>
<dbReference type="GO" id="GO:0004000">
    <property type="term" value="F:adenosine deaminase activity"/>
    <property type="evidence" value="ECO:0007669"/>
    <property type="project" value="UniProtKB-UniRule"/>
</dbReference>
<feature type="binding site" evidence="9">
    <location>
        <position position="171"/>
    </location>
    <ligand>
        <name>substrate</name>
    </ligand>
</feature>
<dbReference type="InterPro" id="IPR032466">
    <property type="entry name" value="Metal_Hydrolase"/>
</dbReference>
<dbReference type="InterPro" id="IPR001365">
    <property type="entry name" value="A_deaminase_dom"/>
</dbReference>
<dbReference type="RefSeq" id="WP_078809293.1">
    <property type="nucleotide sequence ID" value="NZ_FUWM01000006.1"/>
</dbReference>
<organism evidence="11 12">
    <name type="scientific">Selenihalanaerobacter shriftii</name>
    <dbReference type="NCBI Taxonomy" id="142842"/>
    <lineage>
        <taxon>Bacteria</taxon>
        <taxon>Bacillati</taxon>
        <taxon>Bacillota</taxon>
        <taxon>Clostridia</taxon>
        <taxon>Halanaerobiales</taxon>
        <taxon>Halobacteroidaceae</taxon>
        <taxon>Selenihalanaerobacter</taxon>
    </lineage>
</organism>
<keyword evidence="2 9" id="KW-0479">Metal-binding</keyword>
<evidence type="ECO:0000313" key="12">
    <source>
        <dbReference type="Proteomes" id="UP000190625"/>
    </source>
</evidence>
<feature type="domain" description="Adenosine deaminase" evidence="10">
    <location>
        <begin position="9"/>
        <end position="331"/>
    </location>
</feature>